<keyword evidence="1" id="KW-0812">Transmembrane</keyword>
<comment type="caution">
    <text evidence="2">The sequence shown here is derived from an EMBL/GenBank/DDBJ whole genome shotgun (WGS) entry which is preliminary data.</text>
</comment>
<evidence type="ECO:0008006" key="5">
    <source>
        <dbReference type="Google" id="ProtNLM"/>
    </source>
</evidence>
<dbReference type="EMBL" id="CATOUU010000623">
    <property type="protein sequence ID" value="CAI9935751.1"/>
    <property type="molecule type" value="Genomic_DNA"/>
</dbReference>
<keyword evidence="1" id="KW-1133">Transmembrane helix</keyword>
<proteinExistence type="predicted"/>
<evidence type="ECO:0000313" key="4">
    <source>
        <dbReference type="Proteomes" id="UP001642409"/>
    </source>
</evidence>
<sequence length="1309" mass="154437">MCSQQHQAQNIVSCKINCKTLKKHLFSWQSIVFNNVRELLNMKQFTYYDPKLQLFKDFQERLQEYEQIGVAGTLSFQDAMYTLQYYIDIKYRKDWCQDSMNRLKQELPDVDQFFNRQKTNYFKPYQYELDELTQFASKITNTDTSEQIRAKIGNNNTYFTINNEKQLSKGIPFTNPMIYSQFSKDSVYIFDNFEEINIINSTILESSSLIDRIWIYIIKENQIINIFDKLFKVKYLSLTQVMILQQNITEFIKQNTKYQNIVNNFQFIQHIYKEIENQNQGSNYKIKNGSNIIFSTSYTVVFLFTKYCNYISSGLPLDQNLIVILVSKEQCNYYIQRFYEHIKLFYRYQDENHYLNSSLNSIIQYLNQLFYDETPKIGNINNTMLFMKPVYIESVYVGCLYKLVEYTQYLAFSMFSVDKVSRTTILDSKTQRTLIDYFAEYSSPIFVTKGNSQSFYSFQPVIFNQLDINTNNSDYIQVTKQKVLNIIESDIFMITDPVKYQKQFKFKEYTAINTVSSTFLGQMVRLPFQICSITEQNYIEQQQLFDNYVSATQIDFQKLRAIASSSHTSIQNNNEQGYVSNTSSFLNYQTLMKESFHINKPISRCQIPKQSMFNLHSYYEILLNNFKNLKNSGNISYFINQIEEFQYLISIDKYQDGLQLPLINLIFRNLYLSTQILSDFQYLHQLKKVVGNKIEDIQYDEIVSEETIVVIPIIVLDIYQRLYDISLFSALTNKLKKLTQYINLDISEIVISSVNIDNAASQYRTLFDNQYDQYLADYYSQKTEDVQQIILERINFYKYIIDVYSLHQFSYSTSKNWESIMREQLKSQPSALTEKFRVGQFNGKLSVTKALTVQSKTLDNQTTVSGFLTVVLKQSYKVPVEEPYTLFDSNMRYIAGIDDQQYFNGVKQVLFRNNYIKSIKVNQTLANMQNILELNNGFWIDAFQKSREKKFTLIITQNKTTYQNRISERNYNESEIHQRSIIFDANCDYLVSGKIIVKQLGAIDGIMVIYKDIVLSNYNQDLLLVDANVFSLDQVSYYYGNLNNRLRSTTYYTNYMFNNNKNNKILGLSRLEITTIIYLIFVPLLILIIASFCKAMSSNHSYKYYSEEQITKTSTDKLVHRPRRINNYICQINCVKSQIFYNIDLESTNIQEIVPRLLFANDLSKYLLVQNQKTHEQIYEYLITITENNTQLNEQINTFSFKILVSSQQYSIIINSLQHNKSWLPNNLISFTGSIQVWYRSVYRSLLKTYKTNSKQSNNQEYVSKVFDDNNLFIDRKLNSPCNVSILSFRSCKITYNTPLIELLESFKK</sequence>
<protein>
    <recommendedName>
        <fullName evidence="5">Transmembrane protein</fullName>
    </recommendedName>
</protein>
<gene>
    <name evidence="2" type="ORF">HINF_LOCUS23396</name>
    <name evidence="3" type="ORF">HINF_LOCUS44750</name>
</gene>
<reference evidence="2" key="1">
    <citation type="submission" date="2023-06" db="EMBL/GenBank/DDBJ databases">
        <authorList>
            <person name="Kurt Z."/>
        </authorList>
    </citation>
    <scope>NUCLEOTIDE SEQUENCE</scope>
</reference>
<evidence type="ECO:0000313" key="2">
    <source>
        <dbReference type="EMBL" id="CAI9935751.1"/>
    </source>
</evidence>
<accession>A0AA86PDG1</accession>
<feature type="transmembrane region" description="Helical" evidence="1">
    <location>
        <begin position="1075"/>
        <end position="1093"/>
    </location>
</feature>
<reference evidence="3 4" key="2">
    <citation type="submission" date="2024-07" db="EMBL/GenBank/DDBJ databases">
        <authorList>
            <person name="Akdeniz Z."/>
        </authorList>
    </citation>
    <scope>NUCLEOTIDE SEQUENCE [LARGE SCALE GENOMIC DNA]</scope>
</reference>
<keyword evidence="4" id="KW-1185">Reference proteome</keyword>
<dbReference type="Proteomes" id="UP001642409">
    <property type="component" value="Unassembled WGS sequence"/>
</dbReference>
<organism evidence="2">
    <name type="scientific">Hexamita inflata</name>
    <dbReference type="NCBI Taxonomy" id="28002"/>
    <lineage>
        <taxon>Eukaryota</taxon>
        <taxon>Metamonada</taxon>
        <taxon>Diplomonadida</taxon>
        <taxon>Hexamitidae</taxon>
        <taxon>Hexamitinae</taxon>
        <taxon>Hexamita</taxon>
    </lineage>
</organism>
<evidence type="ECO:0000256" key="1">
    <source>
        <dbReference type="SAM" id="Phobius"/>
    </source>
</evidence>
<name>A0AA86PDG1_9EUKA</name>
<evidence type="ECO:0000313" key="3">
    <source>
        <dbReference type="EMBL" id="CAL6052233.1"/>
    </source>
</evidence>
<keyword evidence="1" id="KW-0472">Membrane</keyword>
<dbReference type="EMBL" id="CAXDID020000191">
    <property type="protein sequence ID" value="CAL6052233.1"/>
    <property type="molecule type" value="Genomic_DNA"/>
</dbReference>